<feature type="region of interest" description="Disordered" evidence="1">
    <location>
        <begin position="1"/>
        <end position="36"/>
    </location>
</feature>
<dbReference type="EMBL" id="JAFCLK010000063">
    <property type="protein sequence ID" value="MBR1141371.1"/>
    <property type="molecule type" value="Genomic_DNA"/>
</dbReference>
<comment type="caution">
    <text evidence="3">The sequence shown here is derived from an EMBL/GenBank/DDBJ whole genome shotgun (WGS) entry which is preliminary data.</text>
</comment>
<sequence>MARTNKTKLRGKRSAVDRTKQRHRSKARRKIDPMSQSYGPIGRAWKAFNQKLFGGELPPCLITLQRKKRALGFFAGRRFRSSDGTIITDEIALNPAHFAQRGAKRVLSTLGHEMAHQWQHHHGKVSRGGYHNLQWAAKMEEIGLVPSHTGRPGGEKTGQRMTHYVRPGGPFDRAADKLIAKGFALAYVERTTKAARKIALKKRQSKTRYQCAGCGQNAWAKPDAHFICGDCKLRLLP</sequence>
<proteinExistence type="predicted"/>
<dbReference type="InterPro" id="IPR006640">
    <property type="entry name" value="SprT-like_domain"/>
</dbReference>
<dbReference type="Pfam" id="PF10263">
    <property type="entry name" value="SprT-like"/>
    <property type="match status" value="1"/>
</dbReference>
<feature type="domain" description="SprT-like" evidence="2">
    <location>
        <begin position="46"/>
        <end position="144"/>
    </location>
</feature>
<organism evidence="3 4">
    <name type="scientific">Bradyrhizobium denitrificans</name>
    <dbReference type="NCBI Taxonomy" id="2734912"/>
    <lineage>
        <taxon>Bacteria</taxon>
        <taxon>Pseudomonadati</taxon>
        <taxon>Pseudomonadota</taxon>
        <taxon>Alphaproteobacteria</taxon>
        <taxon>Hyphomicrobiales</taxon>
        <taxon>Nitrobacteraceae</taxon>
        <taxon>Bradyrhizobium</taxon>
    </lineage>
</organism>
<evidence type="ECO:0000313" key="3">
    <source>
        <dbReference type="EMBL" id="MBR1141371.1"/>
    </source>
</evidence>
<feature type="compositionally biased region" description="Basic residues" evidence="1">
    <location>
        <begin position="20"/>
        <end position="29"/>
    </location>
</feature>
<evidence type="ECO:0000256" key="1">
    <source>
        <dbReference type="SAM" id="MobiDB-lite"/>
    </source>
</evidence>
<name>A0ABS5GJU4_9BRAD</name>
<protein>
    <submittedName>
        <fullName evidence="3">SprT-like domain-containing protein</fullName>
    </submittedName>
</protein>
<dbReference type="Proteomes" id="UP001314635">
    <property type="component" value="Unassembled WGS sequence"/>
</dbReference>
<keyword evidence="4" id="KW-1185">Reference proteome</keyword>
<gene>
    <name evidence="3" type="ORF">JQ619_37055</name>
</gene>
<feature type="compositionally biased region" description="Basic residues" evidence="1">
    <location>
        <begin position="1"/>
        <end position="13"/>
    </location>
</feature>
<evidence type="ECO:0000259" key="2">
    <source>
        <dbReference type="Pfam" id="PF10263"/>
    </source>
</evidence>
<evidence type="ECO:0000313" key="4">
    <source>
        <dbReference type="Proteomes" id="UP001314635"/>
    </source>
</evidence>
<reference evidence="4" key="1">
    <citation type="journal article" date="2021" name="ISME J.">
        <title>Evolutionary origin and ecological implication of a unique nif island in free-living Bradyrhizobium lineages.</title>
        <authorList>
            <person name="Tao J."/>
        </authorList>
    </citation>
    <scope>NUCLEOTIDE SEQUENCE [LARGE SCALE GENOMIC DNA]</scope>
    <source>
        <strain evidence="4">SZCCT0094</strain>
    </source>
</reference>
<dbReference type="RefSeq" id="WP_172243979.1">
    <property type="nucleotide sequence ID" value="NZ_JABFDP010000059.1"/>
</dbReference>
<accession>A0ABS5GJU4</accession>